<feature type="region of interest" description="Disordered" evidence="1">
    <location>
        <begin position="77"/>
        <end position="145"/>
    </location>
</feature>
<proteinExistence type="predicted"/>
<evidence type="ECO:0000256" key="1">
    <source>
        <dbReference type="SAM" id="MobiDB-lite"/>
    </source>
</evidence>
<accession>A0AAD1XRY8</accession>
<keyword evidence="3" id="KW-1185">Reference proteome</keyword>
<evidence type="ECO:0000313" key="3">
    <source>
        <dbReference type="Proteomes" id="UP001295684"/>
    </source>
</evidence>
<feature type="compositionally biased region" description="Basic and acidic residues" evidence="1">
    <location>
        <begin position="116"/>
        <end position="132"/>
    </location>
</feature>
<dbReference type="EMBL" id="CAMPGE010019391">
    <property type="protein sequence ID" value="CAI2377729.1"/>
    <property type="molecule type" value="Genomic_DNA"/>
</dbReference>
<dbReference type="AlphaFoldDB" id="A0AAD1XRY8"/>
<feature type="compositionally biased region" description="Polar residues" evidence="1">
    <location>
        <begin position="1"/>
        <end position="12"/>
    </location>
</feature>
<organism evidence="2 3">
    <name type="scientific">Euplotes crassus</name>
    <dbReference type="NCBI Taxonomy" id="5936"/>
    <lineage>
        <taxon>Eukaryota</taxon>
        <taxon>Sar</taxon>
        <taxon>Alveolata</taxon>
        <taxon>Ciliophora</taxon>
        <taxon>Intramacronucleata</taxon>
        <taxon>Spirotrichea</taxon>
        <taxon>Hypotrichia</taxon>
        <taxon>Euplotida</taxon>
        <taxon>Euplotidae</taxon>
        <taxon>Moneuplotes</taxon>
    </lineage>
</organism>
<feature type="compositionally biased region" description="Polar residues" evidence="1">
    <location>
        <begin position="104"/>
        <end position="115"/>
    </location>
</feature>
<evidence type="ECO:0000313" key="2">
    <source>
        <dbReference type="EMBL" id="CAI2377729.1"/>
    </source>
</evidence>
<gene>
    <name evidence="2" type="ORF">ECRASSUSDP1_LOCUS19118</name>
</gene>
<dbReference type="Proteomes" id="UP001295684">
    <property type="component" value="Unassembled WGS sequence"/>
</dbReference>
<feature type="region of interest" description="Disordered" evidence="1">
    <location>
        <begin position="1"/>
        <end position="21"/>
    </location>
</feature>
<reference evidence="2" key="1">
    <citation type="submission" date="2023-07" db="EMBL/GenBank/DDBJ databases">
        <authorList>
            <consortium name="AG Swart"/>
            <person name="Singh M."/>
            <person name="Singh A."/>
            <person name="Seah K."/>
            <person name="Emmerich C."/>
        </authorList>
    </citation>
    <scope>NUCLEOTIDE SEQUENCE</scope>
    <source>
        <strain evidence="2">DP1</strain>
    </source>
</reference>
<protein>
    <submittedName>
        <fullName evidence="2">Uncharacterized protein</fullName>
    </submittedName>
</protein>
<name>A0AAD1XRY8_EUPCR</name>
<comment type="caution">
    <text evidence="2">The sequence shown here is derived from an EMBL/GenBank/DDBJ whole genome shotgun (WGS) entry which is preliminary data.</text>
</comment>
<sequence length="276" mass="31807">MQPGNQGQQNSGMGDKAPAQPPPYIMAVFPVPADQITNFQNQMSSFNLMPFQMPGYPQMMQFPQQPSIIPPYPTPMQMFPPHSQTPFLNPPPNIPIPTTEKESPSVQVDRPSNVNHLKDSQDSSDKKGDIQKDSSALTIEPPRERWKRKDDKEMFAFLRTHCNKAGDTIENILQRLESSADKDQEFWVYISDSIKWKGPLFMLQKRFQKLCQTKGLSIREKILLRKLYDKKKKSKEEVTLDSILYHFPGRTLKDLQIENLDEEINSYFAAFKESNN</sequence>